<dbReference type="SMART" id="SM00225">
    <property type="entry name" value="BTB"/>
    <property type="match status" value="1"/>
</dbReference>
<organism evidence="2 3">
    <name type="scientific">Sparassis crispa</name>
    <dbReference type="NCBI Taxonomy" id="139825"/>
    <lineage>
        <taxon>Eukaryota</taxon>
        <taxon>Fungi</taxon>
        <taxon>Dikarya</taxon>
        <taxon>Basidiomycota</taxon>
        <taxon>Agaricomycotina</taxon>
        <taxon>Agaricomycetes</taxon>
        <taxon>Polyporales</taxon>
        <taxon>Sparassidaceae</taxon>
        <taxon>Sparassis</taxon>
    </lineage>
</organism>
<dbReference type="SUPFAM" id="SSF54695">
    <property type="entry name" value="POZ domain"/>
    <property type="match status" value="1"/>
</dbReference>
<dbReference type="Gene3D" id="3.30.710.10">
    <property type="entry name" value="Potassium Channel Kv1.1, Chain A"/>
    <property type="match status" value="1"/>
</dbReference>
<dbReference type="InterPro" id="IPR000210">
    <property type="entry name" value="BTB/POZ_dom"/>
</dbReference>
<dbReference type="InterPro" id="IPR011333">
    <property type="entry name" value="SKP1/BTB/POZ_sf"/>
</dbReference>
<sequence>MAALPDLSHTSRIDPLWFEDGNVVLIAGERTCRVHRGILSRYSTVFSDLFTIPQPSDAPMLHGASIVTLSDDPQHLEYTLRALYDIDYLDNLASIYDIWYDHEIYPILIGVASLAHKYNIPPLLRRAVSRLKTAFSSTFEELKTRSGFYCSRTENLVDPKLHPSTKPIITLARRIHPSELDSVLPIAFYMYSQSDTESLLEDALRSGQGSDEWDVSVEDIRFFLPVATNLSRDCITKQSCLSTLTELTRSANRLELCTSRNPLRDMDEWFDSMDGLCDECLDRLKTRHRKERVRIWSNLGHTFKLDDRSGENRLSQGYT</sequence>
<dbReference type="GeneID" id="38786356"/>
<evidence type="ECO:0000313" key="2">
    <source>
        <dbReference type="EMBL" id="GBE89439.1"/>
    </source>
</evidence>
<proteinExistence type="predicted"/>
<accession>A0A401H4Y5</accession>
<dbReference type="Proteomes" id="UP000287166">
    <property type="component" value="Unassembled WGS sequence"/>
</dbReference>
<evidence type="ECO:0000313" key="3">
    <source>
        <dbReference type="Proteomes" id="UP000287166"/>
    </source>
</evidence>
<dbReference type="PROSITE" id="PS50097">
    <property type="entry name" value="BTB"/>
    <property type="match status" value="1"/>
</dbReference>
<dbReference type="RefSeq" id="XP_027620352.1">
    <property type="nucleotide sequence ID" value="XM_027764551.1"/>
</dbReference>
<feature type="domain" description="BTB" evidence="1">
    <location>
        <begin position="21"/>
        <end position="85"/>
    </location>
</feature>
<protein>
    <recommendedName>
        <fullName evidence="1">BTB domain-containing protein</fullName>
    </recommendedName>
</protein>
<dbReference type="STRING" id="139825.A0A401H4Y5"/>
<dbReference type="OrthoDB" id="3036049at2759"/>
<gene>
    <name evidence="2" type="ORF">SCP_1601010</name>
</gene>
<reference evidence="2 3" key="1">
    <citation type="journal article" date="2018" name="Sci. Rep.">
        <title>Genome sequence of the cauliflower mushroom Sparassis crispa (Hanabiratake) and its association with beneficial usage.</title>
        <authorList>
            <person name="Kiyama R."/>
            <person name="Furutani Y."/>
            <person name="Kawaguchi K."/>
            <person name="Nakanishi T."/>
        </authorList>
    </citation>
    <scope>NUCLEOTIDE SEQUENCE [LARGE SCALE GENOMIC DNA]</scope>
</reference>
<dbReference type="InParanoid" id="A0A401H4Y5"/>
<evidence type="ECO:0000259" key="1">
    <source>
        <dbReference type="PROSITE" id="PS50097"/>
    </source>
</evidence>
<keyword evidence="3" id="KW-1185">Reference proteome</keyword>
<comment type="caution">
    <text evidence="2">The sequence shown here is derived from an EMBL/GenBank/DDBJ whole genome shotgun (WGS) entry which is preliminary data.</text>
</comment>
<dbReference type="AlphaFoldDB" id="A0A401H4Y5"/>
<name>A0A401H4Y5_9APHY</name>
<dbReference type="EMBL" id="BFAD01000016">
    <property type="protein sequence ID" value="GBE89439.1"/>
    <property type="molecule type" value="Genomic_DNA"/>
</dbReference>